<dbReference type="EC" id="3.5.1.89" evidence="2"/>
<dbReference type="GO" id="GO:0000225">
    <property type="term" value="F:N-acetylglucosaminylphosphatidylinositol deacetylase activity"/>
    <property type="evidence" value="ECO:0007669"/>
    <property type="project" value="UniProtKB-EC"/>
</dbReference>
<dbReference type="Pfam" id="PF02585">
    <property type="entry name" value="PIG-L"/>
    <property type="match status" value="1"/>
</dbReference>
<dbReference type="Gene3D" id="3.40.50.10320">
    <property type="entry name" value="LmbE-like"/>
    <property type="match status" value="1"/>
</dbReference>
<evidence type="ECO:0000313" key="3">
    <source>
        <dbReference type="EMBL" id="CDO93456.1"/>
    </source>
</evidence>
<dbReference type="InterPro" id="IPR003737">
    <property type="entry name" value="GlcNAc_PI_deacetylase-related"/>
</dbReference>
<dbReference type="GO" id="GO:0006506">
    <property type="term" value="P:GPI anchor biosynthetic process"/>
    <property type="evidence" value="ECO:0007669"/>
    <property type="project" value="UniProtKB-UniPathway"/>
</dbReference>
<dbReference type="EMBL" id="CCBQ010000025">
    <property type="protein sequence ID" value="CDO93456.1"/>
    <property type="molecule type" value="Genomic_DNA"/>
</dbReference>
<dbReference type="OrthoDB" id="440160at2759"/>
<evidence type="ECO:0000256" key="2">
    <source>
        <dbReference type="ARBA" id="ARBA00012176"/>
    </source>
</evidence>
<dbReference type="GO" id="GO:0005783">
    <property type="term" value="C:endoplasmic reticulum"/>
    <property type="evidence" value="ECO:0007669"/>
    <property type="project" value="TreeGrafter"/>
</dbReference>
<dbReference type="Proteomes" id="UP000031516">
    <property type="component" value="Unassembled WGS sequence"/>
</dbReference>
<organism evidence="3 4">
    <name type="scientific">Kluyveromyces dobzhanskii CBS 2104</name>
    <dbReference type="NCBI Taxonomy" id="1427455"/>
    <lineage>
        <taxon>Eukaryota</taxon>
        <taxon>Fungi</taxon>
        <taxon>Dikarya</taxon>
        <taxon>Ascomycota</taxon>
        <taxon>Saccharomycotina</taxon>
        <taxon>Saccharomycetes</taxon>
        <taxon>Saccharomycetales</taxon>
        <taxon>Saccharomycetaceae</taxon>
        <taxon>Kluyveromyces</taxon>
    </lineage>
</organism>
<gene>
    <name evidence="3" type="ORF">KLDO_g1753</name>
</gene>
<name>A0A0A8L3H8_9SACH</name>
<evidence type="ECO:0000256" key="1">
    <source>
        <dbReference type="ARBA" id="ARBA00006066"/>
    </source>
</evidence>
<dbReference type="SUPFAM" id="SSF102588">
    <property type="entry name" value="LmbE-like"/>
    <property type="match status" value="1"/>
</dbReference>
<keyword evidence="4" id="KW-1185">Reference proteome</keyword>
<dbReference type="PANTHER" id="PTHR12993:SF11">
    <property type="entry name" value="N-ACETYLGLUCOSAMINYL-PHOSPHATIDYLINOSITOL DE-N-ACETYLASE"/>
    <property type="match status" value="1"/>
</dbReference>
<dbReference type="UniPathway" id="UPA00196"/>
<proteinExistence type="inferred from homology"/>
<protein>
    <recommendedName>
        <fullName evidence="2">N-acetylglucosaminylphosphatidylinositol deacetylase</fullName>
        <ecNumber evidence="2">3.5.1.89</ecNumber>
    </recommendedName>
</protein>
<dbReference type="PANTHER" id="PTHR12993">
    <property type="entry name" value="N-ACETYLGLUCOSAMINYL-PHOSPHATIDYLINOSITOL DE-N-ACETYLASE-RELATED"/>
    <property type="match status" value="1"/>
</dbReference>
<comment type="similarity">
    <text evidence="1">Belongs to the PIGL family.</text>
</comment>
<evidence type="ECO:0000313" key="4">
    <source>
        <dbReference type="Proteomes" id="UP000031516"/>
    </source>
</evidence>
<sequence>MLGSEKPLILQFISPAGFNDFGGVDRYNNLVEELSSVTLVVAHPDDEVMFFSPTLAQFDEMFPRDVPVNVVCMTSGDADGLGHIRKQELIESLQILLHGRKFSCEVLDFEDGIDVVWDQQAVQKQLASSIRDSNPLVLTFDQFGVSGHVNHISCADAVKSLPYLHKLHLRSDQPLYVKYSAFITGIVKLAVGTFYTGIERPRYFVSTLPQYLLSVSAMSLAHASQMVWFRVGWWLFSRFCFINELIPTF</sequence>
<dbReference type="AlphaFoldDB" id="A0A0A8L3H8"/>
<dbReference type="InterPro" id="IPR024078">
    <property type="entry name" value="LmbE-like_dom_sf"/>
</dbReference>
<comment type="caution">
    <text evidence="3">The sequence shown here is derived from an EMBL/GenBank/DDBJ whole genome shotgun (WGS) entry which is preliminary data.</text>
</comment>
<dbReference type="GO" id="GO:0016020">
    <property type="term" value="C:membrane"/>
    <property type="evidence" value="ECO:0007669"/>
    <property type="project" value="GOC"/>
</dbReference>
<accession>A0A0A8L3H8</accession>
<reference evidence="3 4" key="1">
    <citation type="submission" date="2014-03" db="EMBL/GenBank/DDBJ databases">
        <title>The genome of Kluyveromyces dobzhanskii.</title>
        <authorList>
            <person name="Nystedt B."/>
            <person name="Astrom S."/>
        </authorList>
    </citation>
    <scope>NUCLEOTIDE SEQUENCE [LARGE SCALE GENOMIC DNA]</scope>
    <source>
        <strain evidence="3 4">CBS 2104</strain>
    </source>
</reference>